<keyword evidence="1" id="KW-0808">Transferase</keyword>
<dbReference type="GO" id="GO:0006040">
    <property type="term" value="P:amino sugar metabolic process"/>
    <property type="evidence" value="ECO:0007669"/>
    <property type="project" value="InterPro"/>
</dbReference>
<dbReference type="SUPFAM" id="SSF53067">
    <property type="entry name" value="Actin-like ATPase domain"/>
    <property type="match status" value="1"/>
</dbReference>
<dbReference type="PANTHER" id="PTHR30605:SF0">
    <property type="entry name" value="ANHYDRO-N-ACETYLMURAMIC ACID KINASE"/>
    <property type="match status" value="1"/>
</dbReference>
<dbReference type="EMBL" id="QFOI01000180">
    <property type="protein sequence ID" value="PZP47819.1"/>
    <property type="molecule type" value="Genomic_DNA"/>
</dbReference>
<proteinExistence type="predicted"/>
<dbReference type="AlphaFoldDB" id="A0A2W5H1A0"/>
<name>A0A2W5H1A0_9SPHI</name>
<evidence type="ECO:0000313" key="1">
    <source>
        <dbReference type="EMBL" id="PZP47819.1"/>
    </source>
</evidence>
<dbReference type="Pfam" id="PF03702">
    <property type="entry name" value="AnmK"/>
    <property type="match status" value="1"/>
</dbReference>
<dbReference type="InterPro" id="IPR043129">
    <property type="entry name" value="ATPase_NBD"/>
</dbReference>
<dbReference type="NCBIfam" id="NF007144">
    <property type="entry name" value="PRK09585.2-3"/>
    <property type="match status" value="1"/>
</dbReference>
<dbReference type="GO" id="GO:0005524">
    <property type="term" value="F:ATP binding"/>
    <property type="evidence" value="ECO:0007669"/>
    <property type="project" value="InterPro"/>
</dbReference>
<accession>A0A2W5H1A0</accession>
<comment type="caution">
    <text evidence="1">The sequence shown here is derived from an EMBL/GenBank/DDBJ whole genome shotgun (WGS) entry which is preliminary data.</text>
</comment>
<gene>
    <name evidence="1" type="ORF">DI598_10625</name>
</gene>
<dbReference type="InterPro" id="IPR005338">
    <property type="entry name" value="Anhydro_N_Ac-Mur_kinase"/>
</dbReference>
<dbReference type="GO" id="GO:0016773">
    <property type="term" value="F:phosphotransferase activity, alcohol group as acceptor"/>
    <property type="evidence" value="ECO:0007669"/>
    <property type="project" value="InterPro"/>
</dbReference>
<dbReference type="GO" id="GO:0016301">
    <property type="term" value="F:kinase activity"/>
    <property type="evidence" value="ECO:0007669"/>
    <property type="project" value="UniProtKB-KW"/>
</dbReference>
<organism evidence="1 2">
    <name type="scientific">Pseudopedobacter saltans</name>
    <dbReference type="NCBI Taxonomy" id="151895"/>
    <lineage>
        <taxon>Bacteria</taxon>
        <taxon>Pseudomonadati</taxon>
        <taxon>Bacteroidota</taxon>
        <taxon>Sphingobacteriia</taxon>
        <taxon>Sphingobacteriales</taxon>
        <taxon>Sphingobacteriaceae</taxon>
        <taxon>Pseudopedobacter</taxon>
    </lineage>
</organism>
<protein>
    <submittedName>
        <fullName evidence="1">Anhydro-N-acetylmuramic acid kinase</fullName>
    </submittedName>
</protein>
<evidence type="ECO:0000313" key="2">
    <source>
        <dbReference type="Proteomes" id="UP000249645"/>
    </source>
</evidence>
<sequence length="365" mass="40023">MVYRSIGLMSGSSLDGLDIAMVEFEEVRGVWNYHIEAAETVGYTEEWIKRLQNATQLSSYDYLLLHSDYGHYIGQTVRSFIEKNQLEHRVQMIVSHGHTTFHNPALGLTAQIGDGAAIAAETNINVVSDLRSLDVALGGQGAPIVPMGEKFLWSEYSYFLNLGGIANISIHEKNADQVVAFDICPANRVLNILAQKEGFDFDKDGAIAEKGQINTALLTALNAKEYYKQAPPKSLANEFGAEEIMSLITSFPISNADAMRTFVEHIALQIGYSLSFAKRPEGQAKMLVTGGGAFNLFLMKRIKGILSQYGIEVIIPGAETVAFKEAIVMGFLGILRWREENTVLSSVTGAKRSSIGGAVWIGQEY</sequence>
<dbReference type="Proteomes" id="UP000249645">
    <property type="component" value="Unassembled WGS sequence"/>
</dbReference>
<dbReference type="PANTHER" id="PTHR30605">
    <property type="entry name" value="ANHYDRO-N-ACETYLMURAMIC ACID KINASE"/>
    <property type="match status" value="1"/>
</dbReference>
<keyword evidence="1" id="KW-0418">Kinase</keyword>
<reference evidence="1 2" key="1">
    <citation type="submission" date="2017-11" db="EMBL/GenBank/DDBJ databases">
        <title>Infants hospitalized years apart are colonized by the same room-sourced microbial strains.</title>
        <authorList>
            <person name="Brooks B."/>
            <person name="Olm M.R."/>
            <person name="Firek B.A."/>
            <person name="Baker R."/>
            <person name="Thomas B.C."/>
            <person name="Morowitz M.J."/>
            <person name="Banfield J.F."/>
        </authorList>
    </citation>
    <scope>NUCLEOTIDE SEQUENCE [LARGE SCALE GENOMIC DNA]</scope>
    <source>
        <strain evidence="1">S2_009_000_R2_76</strain>
    </source>
</reference>
<dbReference type="Gene3D" id="3.30.420.40">
    <property type="match status" value="2"/>
</dbReference>
<dbReference type="GO" id="GO:0009254">
    <property type="term" value="P:peptidoglycan turnover"/>
    <property type="evidence" value="ECO:0007669"/>
    <property type="project" value="InterPro"/>
</dbReference>